<feature type="transmembrane region" description="Helical" evidence="7">
    <location>
        <begin position="147"/>
        <end position="171"/>
    </location>
</feature>
<keyword evidence="5 7" id="KW-0472">Membrane</keyword>
<feature type="transmembrane region" description="Helical" evidence="7">
    <location>
        <begin position="177"/>
        <end position="197"/>
    </location>
</feature>
<sequence length="198" mass="21102">MMKDHSSMQPAEQSAQRRRPDSHASLDAARPRSAQDPKRDDWDAGWGDSAGEAEPPVHVLSHDEAVALFGEQALRASRMTPFSIVLGQVVVTLLCALGWYVGSWFAGTGAASAGNAALSALLGGGVCVVPSAWFAMRLSTAKGFESIARLVVGEAIKVLGTIALLVIVVVMFKGLHWPPLLITLILALKMYWVGLALR</sequence>
<name>A0ABM9JGL0_9RALS</name>
<reference evidence="8 9" key="1">
    <citation type="submission" date="2023-07" db="EMBL/GenBank/DDBJ databases">
        <authorList>
            <person name="Peeters C."/>
        </authorList>
    </citation>
    <scope>NUCLEOTIDE SEQUENCE [LARGE SCALE GENOMIC DNA]</scope>
    <source>
        <strain evidence="8 9">LMG 7141</strain>
    </source>
</reference>
<evidence type="ECO:0000256" key="3">
    <source>
        <dbReference type="ARBA" id="ARBA00022692"/>
    </source>
</evidence>
<keyword evidence="9" id="KW-1185">Reference proteome</keyword>
<comment type="subcellular location">
    <subcellularLocation>
        <location evidence="1">Cell membrane</location>
        <topology evidence="1">Multi-pass membrane protein</topology>
    </subcellularLocation>
</comment>
<evidence type="ECO:0000313" key="8">
    <source>
        <dbReference type="EMBL" id="CAJ0792485.1"/>
    </source>
</evidence>
<accession>A0ABM9JGL0</accession>
<keyword evidence="3 7" id="KW-0812">Transmembrane</keyword>
<comment type="caution">
    <text evidence="8">The sequence shown here is derived from an EMBL/GenBank/DDBJ whole genome shotgun (WGS) entry which is preliminary data.</text>
</comment>
<evidence type="ECO:0000256" key="5">
    <source>
        <dbReference type="ARBA" id="ARBA00023136"/>
    </source>
</evidence>
<evidence type="ECO:0000256" key="7">
    <source>
        <dbReference type="SAM" id="Phobius"/>
    </source>
</evidence>
<feature type="transmembrane region" description="Helical" evidence="7">
    <location>
        <begin position="113"/>
        <end position="135"/>
    </location>
</feature>
<evidence type="ECO:0000256" key="1">
    <source>
        <dbReference type="ARBA" id="ARBA00004651"/>
    </source>
</evidence>
<keyword evidence="2" id="KW-1003">Cell membrane</keyword>
<evidence type="ECO:0000313" key="9">
    <source>
        <dbReference type="Proteomes" id="UP001189616"/>
    </source>
</evidence>
<evidence type="ECO:0000256" key="6">
    <source>
        <dbReference type="SAM" id="MobiDB-lite"/>
    </source>
</evidence>
<dbReference type="Proteomes" id="UP001189616">
    <property type="component" value="Unassembled WGS sequence"/>
</dbReference>
<feature type="compositionally biased region" description="Basic and acidic residues" evidence="6">
    <location>
        <begin position="18"/>
        <end position="42"/>
    </location>
</feature>
<proteinExistence type="predicted"/>
<organism evidence="8 9">
    <name type="scientific">Ralstonia condita</name>
    <dbReference type="NCBI Taxonomy" id="3058600"/>
    <lineage>
        <taxon>Bacteria</taxon>
        <taxon>Pseudomonadati</taxon>
        <taxon>Pseudomonadota</taxon>
        <taxon>Betaproteobacteria</taxon>
        <taxon>Burkholderiales</taxon>
        <taxon>Burkholderiaceae</taxon>
        <taxon>Ralstonia</taxon>
    </lineage>
</organism>
<keyword evidence="4 7" id="KW-1133">Transmembrane helix</keyword>
<feature type="region of interest" description="Disordered" evidence="6">
    <location>
        <begin position="1"/>
        <end position="48"/>
    </location>
</feature>
<protein>
    <recommendedName>
        <fullName evidence="10">ATP synthase subunit I</fullName>
    </recommendedName>
</protein>
<dbReference type="EMBL" id="CATYWO010000003">
    <property type="protein sequence ID" value="CAJ0792485.1"/>
    <property type="molecule type" value="Genomic_DNA"/>
</dbReference>
<dbReference type="Pfam" id="PF03899">
    <property type="entry name" value="ATP-synt_I"/>
    <property type="match status" value="1"/>
</dbReference>
<evidence type="ECO:0000256" key="4">
    <source>
        <dbReference type="ARBA" id="ARBA00022989"/>
    </source>
</evidence>
<feature type="transmembrane region" description="Helical" evidence="7">
    <location>
        <begin position="82"/>
        <end position="101"/>
    </location>
</feature>
<gene>
    <name evidence="8" type="ORF">LMG7141_02662</name>
</gene>
<evidence type="ECO:0008006" key="10">
    <source>
        <dbReference type="Google" id="ProtNLM"/>
    </source>
</evidence>
<evidence type="ECO:0000256" key="2">
    <source>
        <dbReference type="ARBA" id="ARBA00022475"/>
    </source>
</evidence>
<dbReference type="InterPro" id="IPR005598">
    <property type="entry name" value="ATP_synth_I"/>
</dbReference>